<dbReference type="InterPro" id="IPR003615">
    <property type="entry name" value="HNH_nuc"/>
</dbReference>
<proteinExistence type="predicted"/>
<feature type="region of interest" description="Disordered" evidence="1">
    <location>
        <begin position="107"/>
        <end position="146"/>
    </location>
</feature>
<protein>
    <submittedName>
        <fullName evidence="2">13e12 repeat-containing protein</fullName>
    </submittedName>
</protein>
<keyword evidence="3" id="KW-1185">Reference proteome</keyword>
<evidence type="ECO:0000313" key="2">
    <source>
        <dbReference type="EMBL" id="GAT10735.1"/>
    </source>
</evidence>
<sequence length="146" mass="16590">MTCRFPGCDVPATDCDIDHSVAYPVGPTQASNLKCLCRHHHLLKTFAGWREVQHRDGMIEWTSRHGQTYITHPGSRLLFPELCRPTAPALIDSNIDTASDDARTLKMPRRKQTRAQARTQAINDERRHNQPIVDAQLAERNKPPPF</sequence>
<feature type="compositionally biased region" description="Basic and acidic residues" evidence="1">
    <location>
        <begin position="137"/>
        <end position="146"/>
    </location>
</feature>
<reference evidence="2 3" key="1">
    <citation type="journal article" date="2016" name="Genome Announc.">
        <title>Draft Genome Sequences of Five Rapidly Growing Mycobacterium Species, M. thermoresistibile, M. fortuitum subsp. acetamidolyticum, M. canariasense, M. brisbanense, and M. novocastrense.</title>
        <authorList>
            <person name="Katahira K."/>
            <person name="Ogura Y."/>
            <person name="Gotoh Y."/>
            <person name="Hayashi T."/>
        </authorList>
    </citation>
    <scope>NUCLEOTIDE SEQUENCE [LARGE SCALE GENOMIC DNA]</scope>
    <source>
        <strain evidence="2 3">JCM18114</strain>
    </source>
</reference>
<name>A0ABQ0KML3_MYCNV</name>
<dbReference type="EMBL" id="BCTA01000052">
    <property type="protein sequence ID" value="GAT10735.1"/>
    <property type="molecule type" value="Genomic_DNA"/>
</dbReference>
<dbReference type="Proteomes" id="UP000069773">
    <property type="component" value="Unassembled WGS sequence"/>
</dbReference>
<comment type="caution">
    <text evidence="2">The sequence shown here is derived from an EMBL/GenBank/DDBJ whole genome shotgun (WGS) entry which is preliminary data.</text>
</comment>
<dbReference type="CDD" id="cd00085">
    <property type="entry name" value="HNHc"/>
    <property type="match status" value="1"/>
</dbReference>
<gene>
    <name evidence="2" type="ORF">RMCN_3868</name>
</gene>
<accession>A0ABQ0KML3</accession>
<organism evidence="2 3">
    <name type="scientific">Mycolicibacterium novocastrense</name>
    <name type="common">Mycobacterium novocastrense</name>
    <dbReference type="NCBI Taxonomy" id="59813"/>
    <lineage>
        <taxon>Bacteria</taxon>
        <taxon>Bacillati</taxon>
        <taxon>Actinomycetota</taxon>
        <taxon>Actinomycetes</taxon>
        <taxon>Mycobacteriales</taxon>
        <taxon>Mycobacteriaceae</taxon>
        <taxon>Mycolicibacterium</taxon>
    </lineage>
</organism>
<evidence type="ECO:0000313" key="3">
    <source>
        <dbReference type="Proteomes" id="UP000069773"/>
    </source>
</evidence>
<dbReference type="RefSeq" id="WP_308206352.1">
    <property type="nucleotide sequence ID" value="NZ_BCTA01000052.1"/>
</dbReference>
<evidence type="ECO:0000256" key="1">
    <source>
        <dbReference type="SAM" id="MobiDB-lite"/>
    </source>
</evidence>